<evidence type="ECO:0000256" key="1">
    <source>
        <dbReference type="ARBA" id="ARBA00022737"/>
    </source>
</evidence>
<dbReference type="Proteomes" id="UP000009022">
    <property type="component" value="Unassembled WGS sequence"/>
</dbReference>
<feature type="compositionally biased region" description="Low complexity" evidence="4">
    <location>
        <begin position="272"/>
        <end position="286"/>
    </location>
</feature>
<dbReference type="OrthoDB" id="445896at2759"/>
<evidence type="ECO:0000313" key="5">
    <source>
        <dbReference type="EMBL" id="EDV27420.1"/>
    </source>
</evidence>
<dbReference type="EMBL" id="DS985242">
    <property type="protein sequence ID" value="EDV27420.1"/>
    <property type="molecule type" value="Genomic_DNA"/>
</dbReference>
<dbReference type="GeneID" id="6750469"/>
<reference evidence="5 6" key="1">
    <citation type="journal article" date="2008" name="Nature">
        <title>The Trichoplax genome and the nature of placozoans.</title>
        <authorList>
            <person name="Srivastava M."/>
            <person name="Begovic E."/>
            <person name="Chapman J."/>
            <person name="Putnam N.H."/>
            <person name="Hellsten U."/>
            <person name="Kawashima T."/>
            <person name="Kuo A."/>
            <person name="Mitros T."/>
            <person name="Salamov A."/>
            <person name="Carpenter M.L."/>
            <person name="Signorovitch A.Y."/>
            <person name="Moreno M.A."/>
            <person name="Kamm K."/>
            <person name="Grimwood J."/>
            <person name="Schmutz J."/>
            <person name="Shapiro H."/>
            <person name="Grigoriev I.V."/>
            <person name="Buss L.W."/>
            <person name="Schierwater B."/>
            <person name="Dellaporta S.L."/>
            <person name="Rokhsar D.S."/>
        </authorList>
    </citation>
    <scope>NUCLEOTIDE SEQUENCE [LARGE SCALE GENOMIC DNA]</scope>
    <source>
        <strain evidence="5 6">Grell-BS-1999</strain>
    </source>
</reference>
<dbReference type="STRING" id="10228.B3RNA6"/>
<dbReference type="AlphaFoldDB" id="B3RNA6"/>
<protein>
    <submittedName>
        <fullName evidence="5">Uncharacterized protein</fullName>
    </submittedName>
</protein>
<sequence>MAGQSECMPFKIGSEIIFTFAETAVTLTGCKCQCQALTLTQRDAVKFGIGQDYRLCPSNAYLHYNKTQRNRRAESIKLDLQKWMTSRRQPPSKSEENLALNKYLIYHRDLNTSLNTSGRKTNRKSNCPLFNDHIKLSRRSPMPNISNLEKERLTAAASNLIIALENITLGYKAKGPTLSGHNEKHYIEYKVHIYKIDSFDPIGTVKALAIGLSEDSELKDCYIDRVIVKSLNENAPGITFNCQSYLKRTSNGIGLKLFRITESEKSGDTTNSPSVVRSYSSDQSSKISDDSRRTSLHGTDTGSDIDDTDQFPDMRDYAYDTETKNEYRKSEEHSEYRGMRLNENSALEVPTIGDTELSDDQVLPSVGERNGFENDNGSVNLGVDADAEGWIPLHLAVKYGQTNCVKWLAVNGADITQENSTGFTCIHLAVIYGHVHILQIDSDSNQNADRSVMAQLSDIKVYRYTN</sequence>
<keyword evidence="2 3" id="KW-0040">ANK repeat</keyword>
<dbReference type="InterPro" id="IPR036770">
    <property type="entry name" value="Ankyrin_rpt-contain_sf"/>
</dbReference>
<dbReference type="InParanoid" id="B3RNA6"/>
<keyword evidence="1" id="KW-0677">Repeat</keyword>
<dbReference type="PROSITE" id="PS50088">
    <property type="entry name" value="ANK_REPEAT"/>
    <property type="match status" value="1"/>
</dbReference>
<feature type="region of interest" description="Disordered" evidence="4">
    <location>
        <begin position="264"/>
        <end position="313"/>
    </location>
</feature>
<keyword evidence="6" id="KW-1185">Reference proteome</keyword>
<accession>B3RNA6</accession>
<dbReference type="Gene3D" id="1.25.40.20">
    <property type="entry name" value="Ankyrin repeat-containing domain"/>
    <property type="match status" value="1"/>
</dbReference>
<dbReference type="Pfam" id="PF12796">
    <property type="entry name" value="Ank_2"/>
    <property type="match status" value="1"/>
</dbReference>
<name>B3RNA6_TRIAD</name>
<dbReference type="SMART" id="SM00248">
    <property type="entry name" value="ANK"/>
    <property type="match status" value="2"/>
</dbReference>
<dbReference type="PROSITE" id="PS50297">
    <property type="entry name" value="ANK_REP_REGION"/>
    <property type="match status" value="1"/>
</dbReference>
<dbReference type="PANTHER" id="PTHR24201:SF15">
    <property type="entry name" value="ANKYRIN REPEAT DOMAIN-CONTAINING PROTEIN 66"/>
    <property type="match status" value="1"/>
</dbReference>
<dbReference type="HOGENOM" id="CLU_587060_0_0_1"/>
<dbReference type="PANTHER" id="PTHR24201">
    <property type="entry name" value="ANK_REP_REGION DOMAIN-CONTAINING PROTEIN"/>
    <property type="match status" value="1"/>
</dbReference>
<dbReference type="InterPro" id="IPR050776">
    <property type="entry name" value="Ank_Repeat/CDKN_Inhibitor"/>
</dbReference>
<gene>
    <name evidence="5" type="ORF">TRIADDRAFT_53096</name>
</gene>
<organism evidence="5 6">
    <name type="scientific">Trichoplax adhaerens</name>
    <name type="common">Trichoplax reptans</name>
    <dbReference type="NCBI Taxonomy" id="10228"/>
    <lineage>
        <taxon>Eukaryota</taxon>
        <taxon>Metazoa</taxon>
        <taxon>Placozoa</taxon>
        <taxon>Uniplacotomia</taxon>
        <taxon>Trichoplacea</taxon>
        <taxon>Trichoplacidae</taxon>
        <taxon>Trichoplax</taxon>
    </lineage>
</organism>
<dbReference type="CTD" id="6750469"/>
<evidence type="ECO:0000256" key="4">
    <source>
        <dbReference type="SAM" id="MobiDB-lite"/>
    </source>
</evidence>
<feature type="repeat" description="ANK" evidence="3">
    <location>
        <begin position="388"/>
        <end position="420"/>
    </location>
</feature>
<dbReference type="InterPro" id="IPR002110">
    <property type="entry name" value="Ankyrin_rpt"/>
</dbReference>
<dbReference type="KEGG" id="tad:TRIADDRAFT_53096"/>
<proteinExistence type="predicted"/>
<evidence type="ECO:0000313" key="6">
    <source>
        <dbReference type="Proteomes" id="UP000009022"/>
    </source>
</evidence>
<dbReference type="SUPFAM" id="SSF48403">
    <property type="entry name" value="Ankyrin repeat"/>
    <property type="match status" value="1"/>
</dbReference>
<evidence type="ECO:0000256" key="3">
    <source>
        <dbReference type="PROSITE-ProRule" id="PRU00023"/>
    </source>
</evidence>
<evidence type="ECO:0000256" key="2">
    <source>
        <dbReference type="ARBA" id="ARBA00023043"/>
    </source>
</evidence>
<dbReference type="RefSeq" id="XP_002109254.1">
    <property type="nucleotide sequence ID" value="XM_002109218.1"/>
</dbReference>